<keyword evidence="3" id="KW-1185">Reference proteome</keyword>
<dbReference type="InterPro" id="IPR011050">
    <property type="entry name" value="Pectin_lyase_fold/virulence"/>
</dbReference>
<gene>
    <name evidence="2" type="ORF">GCM10010492_50270</name>
</gene>
<comment type="caution">
    <text evidence="2">The sequence shown here is derived from an EMBL/GenBank/DDBJ whole genome shotgun (WGS) entry which is preliminary data.</text>
</comment>
<dbReference type="Pfam" id="PF13229">
    <property type="entry name" value="Beta_helix"/>
    <property type="match status" value="1"/>
</dbReference>
<protein>
    <submittedName>
        <fullName evidence="2">Right-handed parallel beta-helix repeat-containing protein</fullName>
    </submittedName>
</protein>
<dbReference type="EMBL" id="BAAABU010000013">
    <property type="protein sequence ID" value="GAA0244882.1"/>
    <property type="molecule type" value="Genomic_DNA"/>
</dbReference>
<evidence type="ECO:0000313" key="2">
    <source>
        <dbReference type="EMBL" id="GAA0244882.1"/>
    </source>
</evidence>
<dbReference type="SUPFAM" id="SSF51126">
    <property type="entry name" value="Pectin lyase-like"/>
    <property type="match status" value="1"/>
</dbReference>
<reference evidence="2 3" key="1">
    <citation type="journal article" date="2019" name="Int. J. Syst. Evol. Microbiol.">
        <title>The Global Catalogue of Microorganisms (GCM) 10K type strain sequencing project: providing services to taxonomists for standard genome sequencing and annotation.</title>
        <authorList>
            <consortium name="The Broad Institute Genomics Platform"/>
            <consortium name="The Broad Institute Genome Sequencing Center for Infectious Disease"/>
            <person name="Wu L."/>
            <person name="Ma J."/>
        </authorList>
    </citation>
    <scope>NUCLEOTIDE SEQUENCE [LARGE SCALE GENOMIC DNA]</scope>
    <source>
        <strain evidence="2 3">JCM 3380</strain>
    </source>
</reference>
<dbReference type="InterPro" id="IPR039448">
    <property type="entry name" value="Beta_helix"/>
</dbReference>
<proteinExistence type="predicted"/>
<evidence type="ECO:0000313" key="3">
    <source>
        <dbReference type="Proteomes" id="UP001500416"/>
    </source>
</evidence>
<dbReference type="PANTHER" id="PTHR36453:SF1">
    <property type="entry name" value="RIGHT HANDED BETA HELIX DOMAIN-CONTAINING PROTEIN"/>
    <property type="match status" value="1"/>
</dbReference>
<dbReference type="RefSeq" id="WP_343936338.1">
    <property type="nucleotide sequence ID" value="NZ_BAAABU010000013.1"/>
</dbReference>
<accession>A0ABN0UBD3</accession>
<feature type="domain" description="Right handed beta helix" evidence="1">
    <location>
        <begin position="320"/>
        <end position="450"/>
    </location>
</feature>
<dbReference type="InterPro" id="IPR012334">
    <property type="entry name" value="Pectin_lyas_fold"/>
</dbReference>
<evidence type="ECO:0000259" key="1">
    <source>
        <dbReference type="Pfam" id="PF13229"/>
    </source>
</evidence>
<dbReference type="PANTHER" id="PTHR36453">
    <property type="entry name" value="SECRETED PROTEIN-RELATED"/>
    <property type="match status" value="1"/>
</dbReference>
<dbReference type="Proteomes" id="UP001500416">
    <property type="component" value="Unassembled WGS sequence"/>
</dbReference>
<name>A0ABN0UBD3_9PSEU</name>
<dbReference type="Gene3D" id="2.160.20.10">
    <property type="entry name" value="Single-stranded right-handed beta-helix, Pectin lyase-like"/>
    <property type="match status" value="2"/>
</dbReference>
<sequence>MAYTHALYVSPTGDDSAAGTEEHPFATVDRARRAAREVAGEVVVHLRAGTYAGPWVFTAEDSGTYQAYGYGTSAQEEVVVGGGREITGWRHGSGGVWVADVGALDTRHLTVDGRRVERAGIDGIPGNVSENEDGYVTDVALEWRTGVEFVHRGVYPWTEARCAVESVEGGVIRMKQPAFGWARELYNSTWDGHTSSGPGLPTRVENDPSFLREPGTFALDRSRPGHHVLHYLPRPGEDPATTRVVAPESETLVSVTGASGLSFRGLVFADTTWLRPVSDRGFLHYHGSGYHDGGRIDTVVVVEGQSWLTVTGEPETVPACVTVVDATGVGFEDCRFTRLGATALGVTGGADVVVRGCDFDNLAAGALTLTGTRGAVVEDNVVRRVGLDHSGSPGISLLGTEACTVAHNLVDDVPHCGIVAGPARGTRILRNHVTRSMGVLADGGGIYLSGPQGTSHDDGAQVRGNVVTDTRTPYNFALYTDYGASWVTVADNVVRRADNTAVLHVSPPLDNVVYRGNVWDADPVGSDAVPDTVTYEDNRTLTDPVELDAAQALAGAGPRRAASFAMVTTGGDSSATTA</sequence>
<organism evidence="2 3">
    <name type="scientific">Saccharothrix mutabilis subsp. mutabilis</name>
    <dbReference type="NCBI Taxonomy" id="66855"/>
    <lineage>
        <taxon>Bacteria</taxon>
        <taxon>Bacillati</taxon>
        <taxon>Actinomycetota</taxon>
        <taxon>Actinomycetes</taxon>
        <taxon>Pseudonocardiales</taxon>
        <taxon>Pseudonocardiaceae</taxon>
        <taxon>Saccharothrix</taxon>
    </lineage>
</organism>